<organism evidence="1 2">
    <name type="scientific">Flavobacterium sedimenticola</name>
    <dbReference type="NCBI Taxonomy" id="3043286"/>
    <lineage>
        <taxon>Bacteria</taxon>
        <taxon>Pseudomonadati</taxon>
        <taxon>Bacteroidota</taxon>
        <taxon>Flavobacteriia</taxon>
        <taxon>Flavobacteriales</taxon>
        <taxon>Flavobacteriaceae</taxon>
        <taxon>Flavobacterium</taxon>
    </lineage>
</organism>
<gene>
    <name evidence="1" type="ORF">QHT84_03040</name>
</gene>
<evidence type="ECO:0000313" key="1">
    <source>
        <dbReference type="EMBL" id="MDI9256385.1"/>
    </source>
</evidence>
<dbReference type="Gene3D" id="3.40.1000.10">
    <property type="entry name" value="Mog1/PsbP, alpha/beta/alpha sandwich"/>
    <property type="match status" value="1"/>
</dbReference>
<protein>
    <submittedName>
        <fullName evidence="1">PsbP-related protein</fullName>
    </submittedName>
</protein>
<evidence type="ECO:0000313" key="2">
    <source>
        <dbReference type="Proteomes" id="UP001230035"/>
    </source>
</evidence>
<comment type="caution">
    <text evidence="1">The sequence shown here is derived from an EMBL/GenBank/DDBJ whole genome shotgun (WGS) entry which is preliminary data.</text>
</comment>
<name>A0ABT6XMT4_9FLAO</name>
<dbReference type="Proteomes" id="UP001230035">
    <property type="component" value="Unassembled WGS sequence"/>
</dbReference>
<dbReference type="EMBL" id="JASGBP010000001">
    <property type="protein sequence ID" value="MDI9256385.1"/>
    <property type="molecule type" value="Genomic_DNA"/>
</dbReference>
<reference evidence="1 2" key="1">
    <citation type="submission" date="2023-05" db="EMBL/GenBank/DDBJ databases">
        <title>Flavobacterium sedimenti sp. nov., isolated from the sediment.</title>
        <authorList>
            <person name="Wu N."/>
        </authorList>
    </citation>
    <scope>NUCLEOTIDE SEQUENCE [LARGE SCALE GENOMIC DNA]</scope>
    <source>
        <strain evidence="1 2">YZ-48</strain>
    </source>
</reference>
<sequence length="184" mass="21167">MKKIVLLLILACFSCDSNQEFRTVTIANKYTIDLPDSMEKTENLNGDASLQYQNLMGELYTIVIDETKESFHNAIAINAIDIEPSLDGYSNVVRSNFTDKIKGLTISEEAETKIHGKKAKLFSITGNVEGYDVFYRYAIVEGKSNYYQIMVWTEKSRKENHKETINRIINSFKEIDKHEKLYKS</sequence>
<accession>A0ABT6XMT4</accession>
<dbReference type="RefSeq" id="WP_283238063.1">
    <property type="nucleotide sequence ID" value="NZ_JASGBP010000001.1"/>
</dbReference>
<keyword evidence="2" id="KW-1185">Reference proteome</keyword>
<proteinExistence type="predicted"/>